<dbReference type="OMA" id="WEKQERK"/>
<feature type="compositionally biased region" description="Basic and acidic residues" evidence="1">
    <location>
        <begin position="70"/>
        <end position="82"/>
    </location>
</feature>
<dbReference type="EnsemblPlants" id="ORUFI06G05930.1">
    <property type="protein sequence ID" value="ORUFI06G05930.1"/>
    <property type="gene ID" value="ORUFI06G05930"/>
</dbReference>
<reference evidence="3" key="1">
    <citation type="submission" date="2013-06" db="EMBL/GenBank/DDBJ databases">
        <authorList>
            <person name="Zhao Q."/>
        </authorList>
    </citation>
    <scope>NUCLEOTIDE SEQUENCE</scope>
    <source>
        <strain evidence="3">cv. W1943</strain>
    </source>
</reference>
<keyword evidence="3" id="KW-1185">Reference proteome</keyword>
<feature type="compositionally biased region" description="Low complexity" evidence="1">
    <location>
        <begin position="28"/>
        <end position="39"/>
    </location>
</feature>
<dbReference type="Proteomes" id="UP000008022">
    <property type="component" value="Unassembled WGS sequence"/>
</dbReference>
<proteinExistence type="predicted"/>
<reference evidence="2" key="2">
    <citation type="submission" date="2015-06" db="UniProtKB">
        <authorList>
            <consortium name="EnsemblPlants"/>
        </authorList>
    </citation>
    <scope>IDENTIFICATION</scope>
</reference>
<sequence>MAGTARDELTAVARDGDGVRGRRPAAPDPARGVAAATANPHPAAVSLTLSATSFGSDNLIERNQLLSEESWEKQERKGRDSKEEDEAAAAGFIARDGEEAAARASARKPRPRPSSRRAPTSRTVVHVAAVKDEMAQQKLRHRAIVHAILHYWMRPFITTLKPIVSNFLDSLIRCRVAVNDNMKWP</sequence>
<evidence type="ECO:0000313" key="3">
    <source>
        <dbReference type="Proteomes" id="UP000008022"/>
    </source>
</evidence>
<evidence type="ECO:0000256" key="1">
    <source>
        <dbReference type="SAM" id="MobiDB-lite"/>
    </source>
</evidence>
<feature type="compositionally biased region" description="Basic and acidic residues" evidence="1">
    <location>
        <begin position="1"/>
        <end position="20"/>
    </location>
</feature>
<dbReference type="Gramene" id="ORUFI06G05930.1">
    <property type="protein sequence ID" value="ORUFI06G05930.1"/>
    <property type="gene ID" value="ORUFI06G05930"/>
</dbReference>
<name>A0A0E0PUH5_ORYRU</name>
<feature type="region of interest" description="Disordered" evidence="1">
    <location>
        <begin position="1"/>
        <end position="39"/>
    </location>
</feature>
<feature type="region of interest" description="Disordered" evidence="1">
    <location>
        <begin position="62"/>
        <end position="122"/>
    </location>
</feature>
<organism evidence="2 3">
    <name type="scientific">Oryza rufipogon</name>
    <name type="common">Brownbeard rice</name>
    <name type="synonym">Asian wild rice</name>
    <dbReference type="NCBI Taxonomy" id="4529"/>
    <lineage>
        <taxon>Eukaryota</taxon>
        <taxon>Viridiplantae</taxon>
        <taxon>Streptophyta</taxon>
        <taxon>Embryophyta</taxon>
        <taxon>Tracheophyta</taxon>
        <taxon>Spermatophyta</taxon>
        <taxon>Magnoliopsida</taxon>
        <taxon>Liliopsida</taxon>
        <taxon>Poales</taxon>
        <taxon>Poaceae</taxon>
        <taxon>BOP clade</taxon>
        <taxon>Oryzoideae</taxon>
        <taxon>Oryzeae</taxon>
        <taxon>Oryzinae</taxon>
        <taxon>Oryza</taxon>
    </lineage>
</organism>
<feature type="compositionally biased region" description="Basic residues" evidence="1">
    <location>
        <begin position="105"/>
        <end position="115"/>
    </location>
</feature>
<evidence type="ECO:0000313" key="2">
    <source>
        <dbReference type="EnsemblPlants" id="ORUFI06G05930.1"/>
    </source>
</evidence>
<accession>A0A0E0PUH5</accession>
<protein>
    <submittedName>
        <fullName evidence="2">Uncharacterized protein</fullName>
    </submittedName>
</protein>
<dbReference type="HOGENOM" id="CLU_1463546_0_0_1"/>
<dbReference type="AlphaFoldDB" id="A0A0E0PUH5"/>